<evidence type="ECO:0000259" key="1">
    <source>
        <dbReference type="Pfam" id="PF00535"/>
    </source>
</evidence>
<organism evidence="2 3">
    <name type="scientific">Xylanibacter rodentium</name>
    <dbReference type="NCBI Taxonomy" id="2736289"/>
    <lineage>
        <taxon>Bacteria</taxon>
        <taxon>Pseudomonadati</taxon>
        <taxon>Bacteroidota</taxon>
        <taxon>Bacteroidia</taxon>
        <taxon>Bacteroidales</taxon>
        <taxon>Prevotellaceae</taxon>
        <taxon>Xylanibacter</taxon>
    </lineage>
</organism>
<comment type="caution">
    <text evidence="2">The sequence shown here is derived from an EMBL/GenBank/DDBJ whole genome shotgun (WGS) entry which is preliminary data.</text>
</comment>
<sequence length="284" mass="32791">MKRIAVLLTVYNRKEKTIKCLYNLEKQQLPEYVVLDVFIVDGGSTDGTVTSVKKQFPYVHIKTVEGVFWNRGMIAAWNMAEEYGCESGQYDYYLWLNDDTFIYEDCIQSLLDVCSQYDNKIITVGSTVDTKTRSNLTYGGRDETGNVASPSADDTPVHVVMINGNIVLVPSFVYEKLGTLDPYFTHARGDFDYGLRARKAGIKMWQVGHPLGECDLHDSIDAWCDPQIPFKRRWKLMHRPNGMPPKEIFYLENRHYGLCTALKHYFTVHLRCFWPGVWLRMNKV</sequence>
<dbReference type="EMBL" id="JABKKE010000003">
    <property type="protein sequence ID" value="NPE13368.1"/>
    <property type="molecule type" value="Genomic_DNA"/>
</dbReference>
<proteinExistence type="predicted"/>
<accession>A0ABX2AUI6</accession>
<dbReference type="PANTHER" id="PTHR43685">
    <property type="entry name" value="GLYCOSYLTRANSFERASE"/>
    <property type="match status" value="1"/>
</dbReference>
<evidence type="ECO:0000313" key="3">
    <source>
        <dbReference type="Proteomes" id="UP001193734"/>
    </source>
</evidence>
<name>A0ABX2AUI6_9BACT</name>
<feature type="domain" description="Glycosyltransferase 2-like" evidence="1">
    <location>
        <begin position="6"/>
        <end position="128"/>
    </location>
</feature>
<reference evidence="2 3" key="1">
    <citation type="submission" date="2020-05" db="EMBL/GenBank/DDBJ databases">
        <title>Distinct polysaccharide utilization as determinants for interspecies competition between intestinal Prevotella spp.</title>
        <authorList>
            <person name="Galvez E.J.C."/>
            <person name="Iljazovic A."/>
            <person name="Strowig T."/>
        </authorList>
    </citation>
    <scope>NUCLEOTIDE SEQUENCE [LARGE SCALE GENOMIC DNA]</scope>
    <source>
        <strain evidence="2 3">PROD</strain>
    </source>
</reference>
<dbReference type="InterPro" id="IPR029044">
    <property type="entry name" value="Nucleotide-diphossugar_trans"/>
</dbReference>
<dbReference type="Proteomes" id="UP001193734">
    <property type="component" value="Unassembled WGS sequence"/>
</dbReference>
<evidence type="ECO:0000313" key="2">
    <source>
        <dbReference type="EMBL" id="NPE13368.1"/>
    </source>
</evidence>
<protein>
    <submittedName>
        <fullName evidence="2">Glycosyltransferase family 2 protein</fullName>
    </submittedName>
</protein>
<dbReference type="InterPro" id="IPR050834">
    <property type="entry name" value="Glycosyltransf_2"/>
</dbReference>
<gene>
    <name evidence="2" type="ORF">HPS55_03350</name>
</gene>
<keyword evidence="3" id="KW-1185">Reference proteome</keyword>
<dbReference type="GeneID" id="82156794"/>
<dbReference type="SUPFAM" id="SSF53448">
    <property type="entry name" value="Nucleotide-diphospho-sugar transferases"/>
    <property type="match status" value="1"/>
</dbReference>
<dbReference type="RefSeq" id="WP_172175986.1">
    <property type="nucleotide sequence ID" value="NZ_CATJRD010000162.1"/>
</dbReference>
<dbReference type="PANTHER" id="PTHR43685:SF3">
    <property type="entry name" value="SLR2126 PROTEIN"/>
    <property type="match status" value="1"/>
</dbReference>
<dbReference type="Gene3D" id="3.90.550.10">
    <property type="entry name" value="Spore Coat Polysaccharide Biosynthesis Protein SpsA, Chain A"/>
    <property type="match status" value="1"/>
</dbReference>
<dbReference type="Pfam" id="PF00535">
    <property type="entry name" value="Glycos_transf_2"/>
    <property type="match status" value="1"/>
</dbReference>
<dbReference type="InterPro" id="IPR001173">
    <property type="entry name" value="Glyco_trans_2-like"/>
</dbReference>